<dbReference type="PANTHER" id="PTHR11048:SF5">
    <property type="entry name" value="DECAPRENYL-PHOSPHATE PHOSPHORIBOSYLTRANSFERASE"/>
    <property type="match status" value="1"/>
</dbReference>
<feature type="transmembrane region" description="Helical" evidence="5">
    <location>
        <begin position="44"/>
        <end position="65"/>
    </location>
</feature>
<dbReference type="PANTHER" id="PTHR11048">
    <property type="entry name" value="PRENYLTRANSFERASES"/>
    <property type="match status" value="1"/>
</dbReference>
<dbReference type="NCBIfam" id="NF008977">
    <property type="entry name" value="PRK12324.1-2"/>
    <property type="match status" value="1"/>
</dbReference>
<sequence length="295" mass="33918">MFPYERRFTLLKPLIAQLRPKQWTKCLLIFAAPVFSEKFLETEAMVTTVMAFFCFAFTASTVYIINDIIDVEKDRLHPEKSKRPIASGALSIRTAISFGILLLILSIITAYWITPLFAGILLFYLAKNILYCIWLKHVVIIDVMIIAIGFVLRGFTGAVVVDVGLTSWFILCTMLLALFLALGKRRHELKLLNGDKARQRKVLDHYSLQFLDQLISIVTAATIITYSLYTANTEENAYMMWTIPFVIYGIFRYLYLVHMKQEGGSPERVLLEDKHILLTVIFFSISVMFIKIYLQ</sequence>
<feature type="transmembrane region" description="Helical" evidence="5">
    <location>
        <begin position="158"/>
        <end position="182"/>
    </location>
</feature>
<evidence type="ECO:0000256" key="5">
    <source>
        <dbReference type="SAM" id="Phobius"/>
    </source>
</evidence>
<feature type="transmembrane region" description="Helical" evidence="5">
    <location>
        <begin position="133"/>
        <end position="152"/>
    </location>
</feature>
<dbReference type="InterPro" id="IPR039653">
    <property type="entry name" value="Prenyltransferase"/>
</dbReference>
<gene>
    <name evidence="6" type="ORF">SAMN05216352_1128</name>
</gene>
<organism evidence="6 7">
    <name type="scientific">Alteribacillus bidgolensis</name>
    <dbReference type="NCBI Taxonomy" id="930129"/>
    <lineage>
        <taxon>Bacteria</taxon>
        <taxon>Bacillati</taxon>
        <taxon>Bacillota</taxon>
        <taxon>Bacilli</taxon>
        <taxon>Bacillales</taxon>
        <taxon>Bacillaceae</taxon>
        <taxon>Alteribacillus</taxon>
    </lineage>
</organism>
<dbReference type="STRING" id="930129.SAMN05216352_1128"/>
<dbReference type="Gene3D" id="1.10.357.140">
    <property type="entry name" value="UbiA prenyltransferase"/>
    <property type="match status" value="1"/>
</dbReference>
<keyword evidence="2 5" id="KW-0812">Transmembrane</keyword>
<dbReference type="NCBIfam" id="NF008978">
    <property type="entry name" value="PRK12324.1-4"/>
    <property type="match status" value="1"/>
</dbReference>
<name>A0A1G8NFZ8_9BACI</name>
<dbReference type="GO" id="GO:0009247">
    <property type="term" value="P:glycolipid biosynthetic process"/>
    <property type="evidence" value="ECO:0007669"/>
    <property type="project" value="TreeGrafter"/>
</dbReference>
<dbReference type="InterPro" id="IPR000537">
    <property type="entry name" value="UbiA_prenyltransferase"/>
</dbReference>
<comment type="subcellular location">
    <subcellularLocation>
        <location evidence="1">Membrane</location>
        <topology evidence="1">Multi-pass membrane protein</topology>
    </subcellularLocation>
</comment>
<proteinExistence type="predicted"/>
<evidence type="ECO:0000256" key="1">
    <source>
        <dbReference type="ARBA" id="ARBA00004141"/>
    </source>
</evidence>
<dbReference type="CDD" id="cd13963">
    <property type="entry name" value="PT_UbiA_2"/>
    <property type="match status" value="1"/>
</dbReference>
<dbReference type="OrthoDB" id="9803632at2"/>
<dbReference type="RefSeq" id="WP_091587011.1">
    <property type="nucleotide sequence ID" value="NZ_FNDU01000012.1"/>
</dbReference>
<keyword evidence="3 5" id="KW-1133">Transmembrane helix</keyword>
<evidence type="ECO:0000313" key="7">
    <source>
        <dbReference type="Proteomes" id="UP000199017"/>
    </source>
</evidence>
<dbReference type="Proteomes" id="UP000199017">
    <property type="component" value="Unassembled WGS sequence"/>
</dbReference>
<feature type="transmembrane region" description="Helical" evidence="5">
    <location>
        <begin position="203"/>
        <end position="226"/>
    </location>
</feature>
<keyword evidence="6" id="KW-0808">Transferase</keyword>
<evidence type="ECO:0000256" key="4">
    <source>
        <dbReference type="ARBA" id="ARBA00023136"/>
    </source>
</evidence>
<dbReference type="AlphaFoldDB" id="A0A1G8NFZ8"/>
<feature type="transmembrane region" description="Helical" evidence="5">
    <location>
        <begin position="238"/>
        <end position="255"/>
    </location>
</feature>
<protein>
    <submittedName>
        <fullName evidence="6">4-hydroxybenzoate polyprenyltransferase</fullName>
    </submittedName>
</protein>
<dbReference type="GO" id="GO:0016765">
    <property type="term" value="F:transferase activity, transferring alkyl or aryl (other than methyl) groups"/>
    <property type="evidence" value="ECO:0007669"/>
    <property type="project" value="InterPro"/>
</dbReference>
<dbReference type="Pfam" id="PF01040">
    <property type="entry name" value="UbiA"/>
    <property type="match status" value="1"/>
</dbReference>
<dbReference type="GO" id="GO:0005886">
    <property type="term" value="C:plasma membrane"/>
    <property type="evidence" value="ECO:0007669"/>
    <property type="project" value="TreeGrafter"/>
</dbReference>
<evidence type="ECO:0000256" key="3">
    <source>
        <dbReference type="ARBA" id="ARBA00022989"/>
    </source>
</evidence>
<evidence type="ECO:0000313" key="6">
    <source>
        <dbReference type="EMBL" id="SDI79113.1"/>
    </source>
</evidence>
<feature type="transmembrane region" description="Helical" evidence="5">
    <location>
        <begin position="276"/>
        <end position="294"/>
    </location>
</feature>
<dbReference type="InterPro" id="IPR044878">
    <property type="entry name" value="UbiA_sf"/>
</dbReference>
<dbReference type="EMBL" id="FNDU01000012">
    <property type="protein sequence ID" value="SDI79113.1"/>
    <property type="molecule type" value="Genomic_DNA"/>
</dbReference>
<accession>A0A1G8NFZ8</accession>
<keyword evidence="4 5" id="KW-0472">Membrane</keyword>
<keyword evidence="7" id="KW-1185">Reference proteome</keyword>
<reference evidence="6 7" key="1">
    <citation type="submission" date="2016-10" db="EMBL/GenBank/DDBJ databases">
        <authorList>
            <person name="de Groot N.N."/>
        </authorList>
    </citation>
    <scope>NUCLEOTIDE SEQUENCE [LARGE SCALE GENOMIC DNA]</scope>
    <source>
        <strain evidence="7">P4B,CCM 7963,CECT 7998,DSM 25260,IBRC-M 10614,KCTC 13821</strain>
    </source>
</reference>
<evidence type="ECO:0000256" key="2">
    <source>
        <dbReference type="ARBA" id="ARBA00022692"/>
    </source>
</evidence>